<keyword evidence="2" id="KW-1185">Reference proteome</keyword>
<dbReference type="RefSeq" id="WP_119763466.1">
    <property type="nucleotide sequence ID" value="NZ_QYUM01000003.1"/>
</dbReference>
<proteinExistence type="predicted"/>
<dbReference type="OrthoDB" id="9801906at2"/>
<comment type="caution">
    <text evidence="1">The sequence shown here is derived from an EMBL/GenBank/DDBJ whole genome shotgun (WGS) entry which is preliminary data.</text>
</comment>
<accession>A0A418WN20</accession>
<dbReference type="EMBL" id="QYUM01000003">
    <property type="protein sequence ID" value="RJF91387.1"/>
    <property type="molecule type" value="Genomic_DNA"/>
</dbReference>
<gene>
    <name evidence="1" type="ORF">D3876_14925</name>
</gene>
<name>A0A418WN20_9SPHN</name>
<sequence length="75" mass="8255">MNSASQPRPAVLHYDTPEYDIIAPGDFVLCAISGKPIPLEMLTYWSVEAQEAYAGAAEAVQAWLQRHPPKSARND</sequence>
<organism evidence="1 2">
    <name type="scientific">Sphingomonas cavernae</name>
    <dbReference type="NCBI Taxonomy" id="2320861"/>
    <lineage>
        <taxon>Bacteria</taxon>
        <taxon>Pseudomonadati</taxon>
        <taxon>Pseudomonadota</taxon>
        <taxon>Alphaproteobacteria</taxon>
        <taxon>Sphingomonadales</taxon>
        <taxon>Sphingomonadaceae</taxon>
        <taxon>Sphingomonas</taxon>
    </lineage>
</organism>
<evidence type="ECO:0000313" key="1">
    <source>
        <dbReference type="EMBL" id="RJF91387.1"/>
    </source>
</evidence>
<evidence type="ECO:0000313" key="2">
    <source>
        <dbReference type="Proteomes" id="UP000286100"/>
    </source>
</evidence>
<dbReference type="Pfam" id="PF09866">
    <property type="entry name" value="DUF2093"/>
    <property type="match status" value="1"/>
</dbReference>
<reference evidence="1 2" key="1">
    <citation type="submission" date="2018-09" db="EMBL/GenBank/DDBJ databases">
        <authorList>
            <person name="Zhu H."/>
        </authorList>
    </citation>
    <scope>NUCLEOTIDE SEQUENCE [LARGE SCALE GENOMIC DNA]</scope>
    <source>
        <strain evidence="1 2">K2R01-6</strain>
    </source>
</reference>
<dbReference type="Proteomes" id="UP000286100">
    <property type="component" value="Unassembled WGS sequence"/>
</dbReference>
<dbReference type="InterPro" id="IPR018661">
    <property type="entry name" value="DUF2093"/>
</dbReference>
<dbReference type="AlphaFoldDB" id="A0A418WN20"/>
<protein>
    <submittedName>
        <fullName evidence="1">DUF2093 domain-containing protein</fullName>
    </submittedName>
</protein>